<keyword evidence="2" id="KW-1185">Reference proteome</keyword>
<evidence type="ECO:0000313" key="2">
    <source>
        <dbReference type="Proteomes" id="UP000830671"/>
    </source>
</evidence>
<dbReference type="AlphaFoldDB" id="A0A9Q8WGL8"/>
<protein>
    <submittedName>
        <fullName evidence="1">Uncharacterized protein</fullName>
    </submittedName>
</protein>
<sequence length="112" mass="11737">MIDVVVVVAVPGRSMSLRTLLLLLASSCATKPKGITHAEVALGIKHLNIPALHVPHPQKLHTSIIDTSPLSSAYLILCLCVSKRQVSKYASALLGTLPRSNGFSGSAITKAA</sequence>
<reference evidence="1" key="1">
    <citation type="journal article" date="2021" name="Mol. Plant Microbe Interact.">
        <title>Complete Genome Sequence of the Plant-Pathogenic Fungus Colletotrichum lupini.</title>
        <authorList>
            <person name="Baroncelli R."/>
            <person name="Pensec F."/>
            <person name="Da Lio D."/>
            <person name="Boufleur T."/>
            <person name="Vicente I."/>
            <person name="Sarrocco S."/>
            <person name="Picot A."/>
            <person name="Baraldi E."/>
            <person name="Sukno S."/>
            <person name="Thon M."/>
            <person name="Le Floch G."/>
        </authorList>
    </citation>
    <scope>NUCLEOTIDE SEQUENCE</scope>
    <source>
        <strain evidence="1">IMI 504893</strain>
    </source>
</reference>
<dbReference type="Proteomes" id="UP000830671">
    <property type="component" value="Chromosome 4"/>
</dbReference>
<dbReference type="KEGG" id="clup:CLUP02_08433"/>
<dbReference type="RefSeq" id="XP_049144565.1">
    <property type="nucleotide sequence ID" value="XM_049287422.1"/>
</dbReference>
<name>A0A9Q8WGL8_9PEZI</name>
<organism evidence="1 2">
    <name type="scientific">Colletotrichum lupini</name>
    <dbReference type="NCBI Taxonomy" id="145971"/>
    <lineage>
        <taxon>Eukaryota</taxon>
        <taxon>Fungi</taxon>
        <taxon>Dikarya</taxon>
        <taxon>Ascomycota</taxon>
        <taxon>Pezizomycotina</taxon>
        <taxon>Sordariomycetes</taxon>
        <taxon>Hypocreomycetidae</taxon>
        <taxon>Glomerellales</taxon>
        <taxon>Glomerellaceae</taxon>
        <taxon>Colletotrichum</taxon>
        <taxon>Colletotrichum acutatum species complex</taxon>
    </lineage>
</organism>
<evidence type="ECO:0000313" key="1">
    <source>
        <dbReference type="EMBL" id="UQC82943.1"/>
    </source>
</evidence>
<dbReference type="EMBL" id="CP019476">
    <property type="protein sequence ID" value="UQC82943.1"/>
    <property type="molecule type" value="Genomic_DNA"/>
</dbReference>
<proteinExistence type="predicted"/>
<accession>A0A9Q8WGL8</accession>
<gene>
    <name evidence="1" type="ORF">CLUP02_08433</name>
</gene>
<dbReference type="GeneID" id="73342432"/>